<name>A0A7V3RDI6_9BACT</name>
<accession>A0A7V3RDI6</accession>
<keyword evidence="6 10" id="KW-0548">Nucleotidyltransferase</keyword>
<evidence type="ECO:0000256" key="9">
    <source>
        <dbReference type="ARBA" id="ARBA00048552"/>
    </source>
</evidence>
<comment type="function">
    <text evidence="10">Promotes RNA polymerase assembly. Latches the N- and C-terminal regions of the beta' subunit thereby facilitating its interaction with the beta and alpha subunits.</text>
</comment>
<evidence type="ECO:0000256" key="10">
    <source>
        <dbReference type="HAMAP-Rule" id="MF_00366"/>
    </source>
</evidence>
<keyword evidence="4 10" id="KW-0240">DNA-directed RNA polymerase</keyword>
<evidence type="ECO:0000256" key="2">
    <source>
        <dbReference type="ARBA" id="ARBA00012418"/>
    </source>
</evidence>
<dbReference type="Gene3D" id="3.90.940.10">
    <property type="match status" value="1"/>
</dbReference>
<gene>
    <name evidence="10 11" type="primary">rpoZ</name>
    <name evidence="11" type="ORF">ENX73_00500</name>
</gene>
<dbReference type="GO" id="GO:0003899">
    <property type="term" value="F:DNA-directed RNA polymerase activity"/>
    <property type="evidence" value="ECO:0007669"/>
    <property type="project" value="UniProtKB-UniRule"/>
</dbReference>
<organism evidence="11">
    <name type="scientific">Mesoaciditoga lauensis</name>
    <dbReference type="NCBI Taxonomy" id="1495039"/>
    <lineage>
        <taxon>Bacteria</taxon>
        <taxon>Thermotogati</taxon>
        <taxon>Thermotogota</taxon>
        <taxon>Thermotogae</taxon>
        <taxon>Mesoaciditogales</taxon>
        <taxon>Mesoaciditogaceae</taxon>
        <taxon>Mesoaciditoga</taxon>
    </lineage>
</organism>
<evidence type="ECO:0000313" key="11">
    <source>
        <dbReference type="EMBL" id="HGE74592.1"/>
    </source>
</evidence>
<comment type="similarity">
    <text evidence="1 10">Belongs to the RNA polymerase subunit omega family.</text>
</comment>
<dbReference type="HAMAP" id="MF_00366">
    <property type="entry name" value="RNApol_bact_RpoZ"/>
    <property type="match status" value="1"/>
</dbReference>
<evidence type="ECO:0000256" key="6">
    <source>
        <dbReference type="ARBA" id="ARBA00022695"/>
    </source>
</evidence>
<sequence length="82" mass="9414">MSQNTRKLYETLMDRYGNKYAISMAVAKRAEALNELSKPLIQTDETNLVSIALQEMKEGYVEIKNAEMLKVLVANVKYSKKR</sequence>
<evidence type="ECO:0000256" key="8">
    <source>
        <dbReference type="ARBA" id="ARBA00029924"/>
    </source>
</evidence>
<evidence type="ECO:0000256" key="4">
    <source>
        <dbReference type="ARBA" id="ARBA00022478"/>
    </source>
</evidence>
<comment type="subunit">
    <text evidence="10">The RNAP catalytic core consists of 2 alpha, 1 beta, 1 beta' and 1 omega subunit. When a sigma factor is associated with the core the holoenzyme is formed, which can initiate transcription.</text>
</comment>
<comment type="caution">
    <text evidence="11">The sequence shown here is derived from an EMBL/GenBank/DDBJ whole genome shotgun (WGS) entry which is preliminary data.</text>
</comment>
<evidence type="ECO:0000256" key="5">
    <source>
        <dbReference type="ARBA" id="ARBA00022679"/>
    </source>
</evidence>
<dbReference type="GO" id="GO:0003677">
    <property type="term" value="F:DNA binding"/>
    <property type="evidence" value="ECO:0007669"/>
    <property type="project" value="UniProtKB-UniRule"/>
</dbReference>
<comment type="catalytic activity">
    <reaction evidence="9 10">
        <text>RNA(n) + a ribonucleoside 5'-triphosphate = RNA(n+1) + diphosphate</text>
        <dbReference type="Rhea" id="RHEA:21248"/>
        <dbReference type="Rhea" id="RHEA-COMP:14527"/>
        <dbReference type="Rhea" id="RHEA-COMP:17342"/>
        <dbReference type="ChEBI" id="CHEBI:33019"/>
        <dbReference type="ChEBI" id="CHEBI:61557"/>
        <dbReference type="ChEBI" id="CHEBI:140395"/>
        <dbReference type="EC" id="2.7.7.6"/>
    </reaction>
</comment>
<dbReference type="GO" id="GO:0000428">
    <property type="term" value="C:DNA-directed RNA polymerase complex"/>
    <property type="evidence" value="ECO:0007669"/>
    <property type="project" value="UniProtKB-KW"/>
</dbReference>
<dbReference type="NCBIfam" id="TIGR00690">
    <property type="entry name" value="rpoZ"/>
    <property type="match status" value="1"/>
</dbReference>
<keyword evidence="5 10" id="KW-0808">Transferase</keyword>
<dbReference type="InterPro" id="IPR036161">
    <property type="entry name" value="RPB6/omega-like_sf"/>
</dbReference>
<evidence type="ECO:0000256" key="1">
    <source>
        <dbReference type="ARBA" id="ARBA00006711"/>
    </source>
</evidence>
<dbReference type="SUPFAM" id="SSF63562">
    <property type="entry name" value="RPB6/omega subunit-like"/>
    <property type="match status" value="1"/>
</dbReference>
<dbReference type="InterPro" id="IPR003716">
    <property type="entry name" value="DNA-dir_RNA_pol_omega"/>
</dbReference>
<reference evidence="11" key="1">
    <citation type="journal article" date="2020" name="mSystems">
        <title>Genome- and Community-Level Interaction Insights into Carbon Utilization and Element Cycling Functions of Hydrothermarchaeota in Hydrothermal Sediment.</title>
        <authorList>
            <person name="Zhou Z."/>
            <person name="Liu Y."/>
            <person name="Xu W."/>
            <person name="Pan J."/>
            <person name="Luo Z.H."/>
            <person name="Li M."/>
        </authorList>
    </citation>
    <scope>NUCLEOTIDE SEQUENCE [LARGE SCALE GENOMIC DNA]</scope>
    <source>
        <strain evidence="11">SpSt-966</strain>
    </source>
</reference>
<evidence type="ECO:0000256" key="3">
    <source>
        <dbReference type="ARBA" id="ARBA00013725"/>
    </source>
</evidence>
<dbReference type="SMART" id="SM01409">
    <property type="entry name" value="RNA_pol_Rpb6"/>
    <property type="match status" value="1"/>
</dbReference>
<proteinExistence type="inferred from homology"/>
<dbReference type="EMBL" id="DTPE01000018">
    <property type="protein sequence ID" value="HGE74592.1"/>
    <property type="molecule type" value="Genomic_DNA"/>
</dbReference>
<dbReference type="EC" id="2.7.7.6" evidence="2 10"/>
<keyword evidence="7 10" id="KW-0804">Transcription</keyword>
<dbReference type="Pfam" id="PF01192">
    <property type="entry name" value="RNA_pol_Rpb6"/>
    <property type="match status" value="1"/>
</dbReference>
<dbReference type="InterPro" id="IPR006110">
    <property type="entry name" value="Pol_omega/Rpo6/RPB6"/>
</dbReference>
<dbReference type="AlphaFoldDB" id="A0A7V3RDI6"/>
<evidence type="ECO:0000256" key="7">
    <source>
        <dbReference type="ARBA" id="ARBA00023163"/>
    </source>
</evidence>
<protein>
    <recommendedName>
        <fullName evidence="3 10">DNA-directed RNA polymerase subunit omega</fullName>
        <shortName evidence="10">RNAP omega subunit</shortName>
        <ecNumber evidence="2 10">2.7.7.6</ecNumber>
    </recommendedName>
    <alternativeName>
        <fullName evidence="10">RNA polymerase omega subunit</fullName>
    </alternativeName>
    <alternativeName>
        <fullName evidence="8 10">Transcriptase subunit omega</fullName>
    </alternativeName>
</protein>
<dbReference type="GO" id="GO:0006351">
    <property type="term" value="P:DNA-templated transcription"/>
    <property type="evidence" value="ECO:0007669"/>
    <property type="project" value="UniProtKB-UniRule"/>
</dbReference>